<dbReference type="GO" id="GO:0046872">
    <property type="term" value="F:metal ion binding"/>
    <property type="evidence" value="ECO:0007669"/>
    <property type="project" value="UniProtKB-KW"/>
</dbReference>
<feature type="binding site" evidence="3">
    <location>
        <position position="68"/>
    </location>
    <ligand>
        <name>a divalent metal cation</name>
        <dbReference type="ChEBI" id="CHEBI:60240"/>
    </ligand>
</feature>
<evidence type="ECO:0000256" key="2">
    <source>
        <dbReference type="PIRSR" id="PIRSR605511-1"/>
    </source>
</evidence>
<keyword evidence="1 5" id="KW-0378">Hydrolase</keyword>
<proteinExistence type="predicted"/>
<dbReference type="InterPro" id="IPR005511">
    <property type="entry name" value="SMP-30"/>
</dbReference>
<feature type="binding site" evidence="3">
    <location>
        <position position="190"/>
    </location>
    <ligand>
        <name>substrate</name>
    </ligand>
</feature>
<feature type="active site" description="Proton donor/acceptor" evidence="2">
    <location>
        <position position="278"/>
    </location>
</feature>
<dbReference type="GO" id="GO:0004341">
    <property type="term" value="F:gluconolactonase activity"/>
    <property type="evidence" value="ECO:0007669"/>
    <property type="project" value="UniProtKB-EC"/>
</dbReference>
<feature type="binding site" evidence="3">
    <location>
        <position position="167"/>
    </location>
    <ligand>
        <name>substrate</name>
    </ligand>
</feature>
<dbReference type="Pfam" id="PF08450">
    <property type="entry name" value="SGL"/>
    <property type="match status" value="1"/>
</dbReference>
<evidence type="ECO:0000313" key="6">
    <source>
        <dbReference type="Proteomes" id="UP000546701"/>
    </source>
</evidence>
<dbReference type="SUPFAM" id="SSF63829">
    <property type="entry name" value="Calcium-dependent phosphotriesterase"/>
    <property type="match status" value="1"/>
</dbReference>
<comment type="cofactor">
    <cofactor evidence="3">
        <name>Zn(2+)</name>
        <dbReference type="ChEBI" id="CHEBI:29105"/>
    </cofactor>
    <text evidence="3">Binds 1 divalent metal cation per subunit.</text>
</comment>
<dbReference type="AlphaFoldDB" id="A0A7W9BQ52"/>
<reference evidence="5 6" key="1">
    <citation type="submission" date="2020-08" db="EMBL/GenBank/DDBJ databases">
        <title>Genomic Encyclopedia of Type Strains, Phase IV (KMG-IV): sequencing the most valuable type-strain genomes for metagenomic binning, comparative biology and taxonomic classification.</title>
        <authorList>
            <person name="Goeker M."/>
        </authorList>
    </citation>
    <scope>NUCLEOTIDE SEQUENCE [LARGE SCALE GENOMIC DNA]</scope>
    <source>
        <strain evidence="5 6">DSM 103336</strain>
    </source>
</reference>
<dbReference type="PANTHER" id="PTHR47572">
    <property type="entry name" value="LIPOPROTEIN-RELATED"/>
    <property type="match status" value="1"/>
</dbReference>
<protein>
    <submittedName>
        <fullName evidence="5">Gluconolactonase</fullName>
        <ecNumber evidence="5">3.1.1.17</ecNumber>
    </submittedName>
</protein>
<sequence>MTSMWSRRALCGAALAVPFAGPALGQAAKPDRVLRVTGGVRRFAPGLDAVIDAKAPVEVLGEGYRWAEGPVWVPQRNWLLFADVPGNTVWRWREGAGIDRFLKPSGLAEPVPAAFNEAGLNGMALDAAGRLIAADSGTRAVVRVDLYTKRKTILATGYQGKRFNSPNTVAVAQNGAIFFTDPPYGLKEQDTSPLRELTFQGLFRLDPDGSVHLLDARQRRPNGLGLSPDGRTLYLALSDETMPQVLAYPLDARGDVGPARVFRDMRPEQAAGGSGLPDGIAVDRAGRLFATGPGGVHVLTPSGDLLGIIATGKTIANCCFGGPDGRTLFMTSSDMLARVRTRTAGL</sequence>
<organism evidence="5 6">
    <name type="scientific">Sphingomonas prati</name>
    <dbReference type="NCBI Taxonomy" id="1843237"/>
    <lineage>
        <taxon>Bacteria</taxon>
        <taxon>Pseudomonadati</taxon>
        <taxon>Pseudomonadota</taxon>
        <taxon>Alphaproteobacteria</taxon>
        <taxon>Sphingomonadales</taxon>
        <taxon>Sphingomonadaceae</taxon>
        <taxon>Sphingomonas</taxon>
    </lineage>
</organism>
<feature type="binding site" evidence="3">
    <location>
        <position position="222"/>
    </location>
    <ligand>
        <name>a divalent metal cation</name>
        <dbReference type="ChEBI" id="CHEBI:60240"/>
    </ligand>
</feature>
<evidence type="ECO:0000256" key="1">
    <source>
        <dbReference type="ARBA" id="ARBA00022801"/>
    </source>
</evidence>
<dbReference type="Gene3D" id="2.120.10.30">
    <property type="entry name" value="TolB, C-terminal domain"/>
    <property type="match status" value="1"/>
</dbReference>
<feature type="domain" description="SMP-30/Gluconolactonase/LRE-like region" evidence="4">
    <location>
        <begin position="66"/>
        <end position="333"/>
    </location>
</feature>
<evidence type="ECO:0000313" key="5">
    <source>
        <dbReference type="EMBL" id="MBB5727886.1"/>
    </source>
</evidence>
<dbReference type="Proteomes" id="UP000546701">
    <property type="component" value="Unassembled WGS sequence"/>
</dbReference>
<dbReference type="InterPro" id="IPR013658">
    <property type="entry name" value="SGL"/>
</dbReference>
<keyword evidence="3" id="KW-0479">Metal-binding</keyword>
<dbReference type="RefSeq" id="WP_268237754.1">
    <property type="nucleotide sequence ID" value="NZ_BMJP01000001.1"/>
</dbReference>
<dbReference type="EC" id="3.1.1.17" evidence="5"/>
<evidence type="ECO:0000259" key="4">
    <source>
        <dbReference type="Pfam" id="PF08450"/>
    </source>
</evidence>
<comment type="caution">
    <text evidence="5">The sequence shown here is derived from an EMBL/GenBank/DDBJ whole genome shotgun (WGS) entry which is preliminary data.</text>
</comment>
<dbReference type="PRINTS" id="PR01790">
    <property type="entry name" value="SMP30FAMILY"/>
</dbReference>
<keyword evidence="3" id="KW-0862">Zinc</keyword>
<dbReference type="InterPro" id="IPR051262">
    <property type="entry name" value="SMP-30/CGR1_Lactonase"/>
</dbReference>
<dbReference type="InterPro" id="IPR011042">
    <property type="entry name" value="6-blade_b-propeller_TolB-like"/>
</dbReference>
<dbReference type="PANTHER" id="PTHR47572:SF4">
    <property type="entry name" value="LACTONASE DRP35"/>
    <property type="match status" value="1"/>
</dbReference>
<keyword evidence="6" id="KW-1185">Reference proteome</keyword>
<gene>
    <name evidence="5" type="ORF">FHS99_000342</name>
</gene>
<dbReference type="EMBL" id="JACIJR010000001">
    <property type="protein sequence ID" value="MBB5727886.1"/>
    <property type="molecule type" value="Genomic_DNA"/>
</dbReference>
<feature type="binding site" evidence="3">
    <location>
        <position position="278"/>
    </location>
    <ligand>
        <name>a divalent metal cation</name>
        <dbReference type="ChEBI" id="CHEBI:60240"/>
    </ligand>
</feature>
<evidence type="ECO:0000256" key="3">
    <source>
        <dbReference type="PIRSR" id="PIRSR605511-2"/>
    </source>
</evidence>
<name>A0A7W9BQ52_9SPHN</name>
<accession>A0A7W9BQ52</accession>